<feature type="compositionally biased region" description="Acidic residues" evidence="1">
    <location>
        <begin position="65"/>
        <end position="74"/>
    </location>
</feature>
<accession>A0A8H3A3J3</accession>
<comment type="caution">
    <text evidence="2">The sequence shown here is derived from an EMBL/GenBank/DDBJ whole genome shotgun (WGS) entry which is preliminary data.</text>
</comment>
<protein>
    <recommendedName>
        <fullName evidence="4">C2H2-type domain-containing protein</fullName>
    </recommendedName>
</protein>
<evidence type="ECO:0000256" key="1">
    <source>
        <dbReference type="SAM" id="MobiDB-lite"/>
    </source>
</evidence>
<gene>
    <name evidence="2" type="ORF">RDB_LOCUS58687</name>
</gene>
<dbReference type="Proteomes" id="UP000663846">
    <property type="component" value="Unassembled WGS sequence"/>
</dbReference>
<dbReference type="EMBL" id="CAJMWS010000305">
    <property type="protein sequence ID" value="CAE6403936.1"/>
    <property type="molecule type" value="Genomic_DNA"/>
</dbReference>
<feature type="compositionally biased region" description="Basic and acidic residues" evidence="1">
    <location>
        <begin position="388"/>
        <end position="410"/>
    </location>
</feature>
<evidence type="ECO:0008006" key="4">
    <source>
        <dbReference type="Google" id="ProtNLM"/>
    </source>
</evidence>
<dbReference type="Gene3D" id="3.30.160.60">
    <property type="entry name" value="Classic Zinc Finger"/>
    <property type="match status" value="1"/>
</dbReference>
<feature type="region of interest" description="Disordered" evidence="1">
    <location>
        <begin position="57"/>
        <end position="88"/>
    </location>
</feature>
<feature type="region of interest" description="Disordered" evidence="1">
    <location>
        <begin position="388"/>
        <end position="423"/>
    </location>
</feature>
<name>A0A8H3A3J3_9AGAM</name>
<feature type="compositionally biased region" description="Basic and acidic residues" evidence="1">
    <location>
        <begin position="75"/>
        <end position="84"/>
    </location>
</feature>
<sequence length="423" mass="47240">MLLKMCACSCINNPSRPWSSSQLLAMSTITPSLAGVGTESIPNVNSLLKNMGQLEVRGSRAGESDGSDVDYESSDESHDSDSTRETFAGPRQLLRARSPISKGGTYEITWEVADMMLYHHWYFLAYDQSNSLAMYCWAMRYTPSAEVESQIWHVNLDNYTGFCFRLCYGVRHSPRESETFLMGHVLVLASHDSGRRALYRLPEFTKAEVYNNINNAYGALLVAVGRAYGSPTTNQNFSVLPAPVSTVNPADLHFNPTHPYQVPTEADYPSSNQENVASGMVVALGQDESHQAQAIPPTPVASDPVLDMVEMKMDVDDNVPTKEEIEAFVRDFRSQNQNANVAICMHCQPGKNNQLKDLRPTSLARHLKADFGVKTYYCDKCEPRRRFTTKDQLEKHTTNRHEPKPDRSDPNSRNNQAGRSGIA</sequence>
<reference evidence="2" key="1">
    <citation type="submission" date="2021-01" db="EMBL/GenBank/DDBJ databases">
        <authorList>
            <person name="Kaushik A."/>
        </authorList>
    </citation>
    <scope>NUCLEOTIDE SEQUENCE</scope>
    <source>
        <strain evidence="2">AG1-1C</strain>
    </source>
</reference>
<dbReference type="AlphaFoldDB" id="A0A8H3A3J3"/>
<evidence type="ECO:0000313" key="3">
    <source>
        <dbReference type="Proteomes" id="UP000663846"/>
    </source>
</evidence>
<organism evidence="2 3">
    <name type="scientific">Rhizoctonia solani</name>
    <dbReference type="NCBI Taxonomy" id="456999"/>
    <lineage>
        <taxon>Eukaryota</taxon>
        <taxon>Fungi</taxon>
        <taxon>Dikarya</taxon>
        <taxon>Basidiomycota</taxon>
        <taxon>Agaricomycotina</taxon>
        <taxon>Agaricomycetes</taxon>
        <taxon>Cantharellales</taxon>
        <taxon>Ceratobasidiaceae</taxon>
        <taxon>Rhizoctonia</taxon>
    </lineage>
</organism>
<proteinExistence type="predicted"/>
<feature type="compositionally biased region" description="Polar residues" evidence="1">
    <location>
        <begin position="411"/>
        <end position="423"/>
    </location>
</feature>
<evidence type="ECO:0000313" key="2">
    <source>
        <dbReference type="EMBL" id="CAE6403936.1"/>
    </source>
</evidence>